<dbReference type="CDD" id="cd17328">
    <property type="entry name" value="MFS_spinster_like"/>
    <property type="match status" value="1"/>
</dbReference>
<feature type="transmembrane region" description="Helical" evidence="6">
    <location>
        <begin position="16"/>
        <end position="34"/>
    </location>
</feature>
<keyword evidence="4 6" id="KW-1133">Transmembrane helix</keyword>
<dbReference type="InterPro" id="IPR011701">
    <property type="entry name" value="MFS"/>
</dbReference>
<feature type="transmembrane region" description="Helical" evidence="6">
    <location>
        <begin position="314"/>
        <end position="333"/>
    </location>
</feature>
<gene>
    <name evidence="8" type="ORF">OCL97_06440</name>
</gene>
<dbReference type="Proteomes" id="UP001598130">
    <property type="component" value="Unassembled WGS sequence"/>
</dbReference>
<evidence type="ECO:0000313" key="9">
    <source>
        <dbReference type="Proteomes" id="UP001598130"/>
    </source>
</evidence>
<feature type="domain" description="Major facilitator superfamily (MFS) profile" evidence="7">
    <location>
        <begin position="21"/>
        <end position="433"/>
    </location>
</feature>
<evidence type="ECO:0000256" key="1">
    <source>
        <dbReference type="ARBA" id="ARBA00004141"/>
    </source>
</evidence>
<dbReference type="RefSeq" id="WP_377368658.1">
    <property type="nucleotide sequence ID" value="NZ_JAOTJD010000008.1"/>
</dbReference>
<comment type="subcellular location">
    <subcellularLocation>
        <location evidence="1">Membrane</location>
        <topology evidence="1">Multi-pass membrane protein</topology>
    </subcellularLocation>
</comment>
<dbReference type="Gene3D" id="1.20.1250.20">
    <property type="entry name" value="MFS general substrate transporter like domains"/>
    <property type="match status" value="1"/>
</dbReference>
<comment type="caution">
    <text evidence="8">The sequence shown here is derived from an EMBL/GenBank/DDBJ whole genome shotgun (WGS) entry which is preliminary data.</text>
</comment>
<feature type="transmembrane region" description="Helical" evidence="6">
    <location>
        <begin position="88"/>
        <end position="110"/>
    </location>
</feature>
<evidence type="ECO:0000256" key="3">
    <source>
        <dbReference type="ARBA" id="ARBA00022692"/>
    </source>
</evidence>
<dbReference type="InterPro" id="IPR044770">
    <property type="entry name" value="MFS_spinster-like"/>
</dbReference>
<feature type="transmembrane region" description="Helical" evidence="6">
    <location>
        <begin position="245"/>
        <end position="266"/>
    </location>
</feature>
<keyword evidence="2" id="KW-0813">Transport</keyword>
<dbReference type="PANTHER" id="PTHR23505:SF79">
    <property type="entry name" value="PROTEIN SPINSTER"/>
    <property type="match status" value="1"/>
</dbReference>
<dbReference type="SUPFAM" id="SSF103473">
    <property type="entry name" value="MFS general substrate transporter"/>
    <property type="match status" value="1"/>
</dbReference>
<keyword evidence="5 6" id="KW-0472">Membrane</keyword>
<evidence type="ECO:0000256" key="4">
    <source>
        <dbReference type="ARBA" id="ARBA00022989"/>
    </source>
</evidence>
<feature type="transmembrane region" description="Helical" evidence="6">
    <location>
        <begin position="147"/>
        <end position="168"/>
    </location>
</feature>
<protein>
    <submittedName>
        <fullName evidence="8">MFS transporter</fullName>
    </submittedName>
</protein>
<feature type="transmembrane region" description="Helical" evidence="6">
    <location>
        <begin position="378"/>
        <end position="400"/>
    </location>
</feature>
<feature type="transmembrane region" description="Helical" evidence="6">
    <location>
        <begin position="278"/>
        <end position="302"/>
    </location>
</feature>
<organism evidence="8 9">
    <name type="scientific">Phenylobacterium ferrooxidans</name>
    <dbReference type="NCBI Taxonomy" id="2982689"/>
    <lineage>
        <taxon>Bacteria</taxon>
        <taxon>Pseudomonadati</taxon>
        <taxon>Pseudomonadota</taxon>
        <taxon>Alphaproteobacteria</taxon>
        <taxon>Caulobacterales</taxon>
        <taxon>Caulobacteraceae</taxon>
        <taxon>Phenylobacterium</taxon>
    </lineage>
</organism>
<evidence type="ECO:0000256" key="6">
    <source>
        <dbReference type="SAM" id="Phobius"/>
    </source>
</evidence>
<dbReference type="Pfam" id="PF07690">
    <property type="entry name" value="MFS_1"/>
    <property type="match status" value="1"/>
</dbReference>
<sequence length="502" mass="52693">MTAAADAGGKPVYSDSYKGVVLGLLVTAYTLNFIDRTIISTIGQAIKDDLKITDTQLGLLGGLYFALLYTLLGIPIARLAERFNRVNIISAAILIWSGFTALCGTATSFAQLAAYRFGVGFGEAGLSPPAHSLISDYYEPKRRASALSIYSFGIPLGTMLGAVAGGWLAQNFSWRIAFLIVGAPGIIIAIIMKMVIKEPPRGHSEPEQAPASPEDVAPPAPKFSLAGEFKELAAVSATLFGKWPVLHMVLGVTIASFGSYGSGQFVPPYFTRAFGLDYAQVGLITGLVGGFSAGIGTLLGGFITDRLSKRSPRWYALTPAIGLAIATPIYVAAYLQPSWQTAALILLIPGIFHYTYLGPTFGVVQNMVPTHRRATATALLFFFLNLLALGGGPPFTGWIIDQFAQFNFNHLGAGGTLAGLGGLFGGDLGAVSFATACPGGKAPDGASLALVGQCKASLVEATRSGVIVSICFYLWAAFHYLLGSIGLTKALAKARTDRGEAA</sequence>
<keyword evidence="9" id="KW-1185">Reference proteome</keyword>
<dbReference type="PROSITE" id="PS50850">
    <property type="entry name" value="MFS"/>
    <property type="match status" value="1"/>
</dbReference>
<keyword evidence="3 6" id="KW-0812">Transmembrane</keyword>
<dbReference type="InterPro" id="IPR036259">
    <property type="entry name" value="MFS_trans_sf"/>
</dbReference>
<evidence type="ECO:0000259" key="7">
    <source>
        <dbReference type="PROSITE" id="PS50850"/>
    </source>
</evidence>
<evidence type="ECO:0000256" key="5">
    <source>
        <dbReference type="ARBA" id="ARBA00023136"/>
    </source>
</evidence>
<feature type="transmembrane region" description="Helical" evidence="6">
    <location>
        <begin position="174"/>
        <end position="196"/>
    </location>
</feature>
<evidence type="ECO:0000313" key="8">
    <source>
        <dbReference type="EMBL" id="MFD3263607.1"/>
    </source>
</evidence>
<dbReference type="EMBL" id="JAOTJD010000008">
    <property type="protein sequence ID" value="MFD3263607.1"/>
    <property type="molecule type" value="Genomic_DNA"/>
</dbReference>
<feature type="transmembrane region" description="Helical" evidence="6">
    <location>
        <begin position="466"/>
        <end position="488"/>
    </location>
</feature>
<accession>A0ABW6CTR6</accession>
<feature type="transmembrane region" description="Helical" evidence="6">
    <location>
        <begin position="339"/>
        <end position="357"/>
    </location>
</feature>
<name>A0ABW6CTR6_9CAUL</name>
<evidence type="ECO:0000256" key="2">
    <source>
        <dbReference type="ARBA" id="ARBA00022448"/>
    </source>
</evidence>
<feature type="transmembrane region" description="Helical" evidence="6">
    <location>
        <begin position="55"/>
        <end position="76"/>
    </location>
</feature>
<reference evidence="8 9" key="1">
    <citation type="submission" date="2022-09" db="EMBL/GenBank/DDBJ databases">
        <title>New species of Phenylobacterium.</title>
        <authorList>
            <person name="Mieszkin S."/>
        </authorList>
    </citation>
    <scope>NUCLEOTIDE SEQUENCE [LARGE SCALE GENOMIC DNA]</scope>
    <source>
        <strain evidence="8 9">HK31-G</strain>
    </source>
</reference>
<dbReference type="InterPro" id="IPR020846">
    <property type="entry name" value="MFS_dom"/>
</dbReference>
<dbReference type="PANTHER" id="PTHR23505">
    <property type="entry name" value="SPINSTER"/>
    <property type="match status" value="1"/>
</dbReference>
<proteinExistence type="predicted"/>